<reference evidence="3 4" key="1">
    <citation type="submission" date="2020-10" db="EMBL/GenBank/DDBJ databases">
        <title>Olsenella immobilis sp.nov., isolated from the mud in a fermentation cellar used for the production of Chinese strong-flavoured liquor.</title>
        <authorList>
            <person name="Lu L."/>
        </authorList>
    </citation>
    <scope>NUCLEOTIDE SEQUENCE [LARGE SCALE GENOMIC DNA]</scope>
    <source>
        <strain evidence="3 4">LZLJ-2</strain>
    </source>
</reference>
<feature type="compositionally biased region" description="Basic and acidic residues" evidence="1">
    <location>
        <begin position="9"/>
        <end position="70"/>
    </location>
</feature>
<dbReference type="RefSeq" id="WP_194370000.1">
    <property type="nucleotide sequence ID" value="NZ_CP063767.1"/>
</dbReference>
<evidence type="ECO:0000313" key="3">
    <source>
        <dbReference type="EMBL" id="QOY59997.1"/>
    </source>
</evidence>
<accession>A0A7S7M756</accession>
<keyword evidence="2" id="KW-0472">Membrane</keyword>
<keyword evidence="2" id="KW-0812">Transmembrane</keyword>
<feature type="transmembrane region" description="Helical" evidence="2">
    <location>
        <begin position="84"/>
        <end position="102"/>
    </location>
</feature>
<evidence type="ECO:0000256" key="2">
    <source>
        <dbReference type="SAM" id="Phobius"/>
    </source>
</evidence>
<evidence type="ECO:0000256" key="1">
    <source>
        <dbReference type="SAM" id="MobiDB-lite"/>
    </source>
</evidence>
<keyword evidence="2" id="KW-1133">Transmembrane helix</keyword>
<dbReference type="AlphaFoldDB" id="A0A7S7M756"/>
<name>A0A7S7M756_9ACTN</name>
<gene>
    <name evidence="3" type="ORF">INP52_06065</name>
</gene>
<organism evidence="3 4">
    <name type="scientific">Thermophilibacter immobilis</name>
    <dbReference type="NCBI Taxonomy" id="2779519"/>
    <lineage>
        <taxon>Bacteria</taxon>
        <taxon>Bacillati</taxon>
        <taxon>Actinomycetota</taxon>
        <taxon>Coriobacteriia</taxon>
        <taxon>Coriobacteriales</taxon>
        <taxon>Atopobiaceae</taxon>
        <taxon>Thermophilibacter</taxon>
    </lineage>
</organism>
<dbReference type="Proteomes" id="UP000593735">
    <property type="component" value="Chromosome"/>
</dbReference>
<sequence>MSEDEGLSEAERAELERLRAEKAERDEAARAAAERAELERLRAQSDADEAAREQEAHDARARERGRKMMEPDEDDLKMAPGQKIVILVMVGVALIWLLATQLG</sequence>
<evidence type="ECO:0000313" key="4">
    <source>
        <dbReference type="Proteomes" id="UP000593735"/>
    </source>
</evidence>
<keyword evidence="4" id="KW-1185">Reference proteome</keyword>
<proteinExistence type="predicted"/>
<protein>
    <submittedName>
        <fullName evidence="3">Uncharacterized protein</fullName>
    </submittedName>
</protein>
<dbReference type="KEGG" id="tio:INP52_06065"/>
<feature type="region of interest" description="Disordered" evidence="1">
    <location>
        <begin position="1"/>
        <end position="75"/>
    </location>
</feature>
<dbReference type="EMBL" id="CP063767">
    <property type="protein sequence ID" value="QOY59997.1"/>
    <property type="molecule type" value="Genomic_DNA"/>
</dbReference>